<gene>
    <name evidence="2" type="ORF">VaNZ11_012921</name>
</gene>
<proteinExistence type="predicted"/>
<feature type="compositionally biased region" description="Gly residues" evidence="1">
    <location>
        <begin position="175"/>
        <end position="188"/>
    </location>
</feature>
<name>A0ABQ5SFA0_9CHLO</name>
<dbReference type="PANTHER" id="PTHR31033">
    <property type="entry name" value="PROTEIN, PUTATIVE-RELATED"/>
    <property type="match status" value="1"/>
</dbReference>
<sequence length="480" mass="51339">MAHPCFSGNDYLGAAMKKCPFLHNIAQTHGTEYASSLACKTSCPDGAVSAHRPVLADDYDEDDFSSTFALFHGRGGVLPLRHKSAEEPKVLYPLEHPYATAERERPRCPFPSGAPKSETSSFAIPLFAAAPLASMSMSWGSNWFNFHHLFQKHINEHRAQQRKPPQQPQQANGNHPGGVTGPGLGGPGSKSAHGAGTSGGGKCPLRRALGPLTGVVFNKHGQLSCPEPIVKMRAALAATRPVRELRPQALPIKLLAVAMTTAALNVPCGMWREHTEKFSSQWFVAVHATIPFIAMLRKAVIMPKYAILFTICAAIAGQGMGTKLERRRLMSRAKSELGGLAKASVAATACRPSAAAAERQPAPLPVASLLMSAQPLDRPAMSTPAPSHGSHLWEATQGDNQDSVVAATGRLMFPGIIDSDQQQEEQTSRQLYFRVSKMRATGGRPAGGRRGSGSMPALSISRDSLASILPTMAMFSEVKC</sequence>
<evidence type="ECO:0000313" key="2">
    <source>
        <dbReference type="EMBL" id="GLI68530.1"/>
    </source>
</evidence>
<feature type="region of interest" description="Disordered" evidence="1">
    <location>
        <begin position="156"/>
        <end position="200"/>
    </location>
</feature>
<reference evidence="2 3" key="1">
    <citation type="journal article" date="2023" name="IScience">
        <title>Expanded male sex-determining region conserved during the evolution of homothallism in the green alga Volvox.</title>
        <authorList>
            <person name="Yamamoto K."/>
            <person name="Matsuzaki R."/>
            <person name="Mahakham W."/>
            <person name="Heman W."/>
            <person name="Sekimoto H."/>
            <person name="Kawachi M."/>
            <person name="Minakuchi Y."/>
            <person name="Toyoda A."/>
            <person name="Nozaki H."/>
        </authorList>
    </citation>
    <scope>NUCLEOTIDE SEQUENCE [LARGE SCALE GENOMIC DNA]</scope>
    <source>
        <strain evidence="2 3">NIES-4468</strain>
    </source>
</reference>
<evidence type="ECO:0000313" key="3">
    <source>
        <dbReference type="Proteomes" id="UP001165090"/>
    </source>
</evidence>
<accession>A0ABQ5SFA0</accession>
<dbReference type="PANTHER" id="PTHR31033:SF18">
    <property type="entry name" value="OS06G0115800 PROTEIN"/>
    <property type="match status" value="1"/>
</dbReference>
<organism evidence="2 3">
    <name type="scientific">Volvox africanus</name>
    <dbReference type="NCBI Taxonomy" id="51714"/>
    <lineage>
        <taxon>Eukaryota</taxon>
        <taxon>Viridiplantae</taxon>
        <taxon>Chlorophyta</taxon>
        <taxon>core chlorophytes</taxon>
        <taxon>Chlorophyceae</taxon>
        <taxon>CS clade</taxon>
        <taxon>Chlamydomonadales</taxon>
        <taxon>Volvocaceae</taxon>
        <taxon>Volvox</taxon>
    </lineage>
</organism>
<dbReference type="EMBL" id="BSDZ01000080">
    <property type="protein sequence ID" value="GLI68530.1"/>
    <property type="molecule type" value="Genomic_DNA"/>
</dbReference>
<evidence type="ECO:0000256" key="1">
    <source>
        <dbReference type="SAM" id="MobiDB-lite"/>
    </source>
</evidence>
<feature type="compositionally biased region" description="Low complexity" evidence="1">
    <location>
        <begin position="162"/>
        <end position="174"/>
    </location>
</feature>
<dbReference type="Proteomes" id="UP001165090">
    <property type="component" value="Unassembled WGS sequence"/>
</dbReference>
<keyword evidence="3" id="KW-1185">Reference proteome</keyword>
<protein>
    <submittedName>
        <fullName evidence="2">Uncharacterized protein</fullName>
    </submittedName>
</protein>
<comment type="caution">
    <text evidence="2">The sequence shown here is derived from an EMBL/GenBank/DDBJ whole genome shotgun (WGS) entry which is preliminary data.</text>
</comment>